<feature type="transmembrane region" description="Helical" evidence="1">
    <location>
        <begin position="22"/>
        <end position="44"/>
    </location>
</feature>
<name>A0A0C1D7Y3_9SPHI</name>
<dbReference type="Proteomes" id="UP000031246">
    <property type="component" value="Unassembled WGS sequence"/>
</dbReference>
<keyword evidence="3" id="KW-1185">Reference proteome</keyword>
<comment type="caution">
    <text evidence="2">The sequence shown here is derived from an EMBL/GenBank/DDBJ whole genome shotgun (WGS) entry which is preliminary data.</text>
</comment>
<gene>
    <name evidence="2" type="ORF">OC25_13170</name>
</gene>
<reference evidence="2 3" key="1">
    <citation type="submission" date="2014-10" db="EMBL/GenBank/DDBJ databases">
        <title>Pedobacter Kyungheensis.</title>
        <authorList>
            <person name="Anderson B.M."/>
            <person name="Newman J.D."/>
        </authorList>
    </citation>
    <scope>NUCLEOTIDE SEQUENCE [LARGE SCALE GENOMIC DNA]</scope>
    <source>
        <strain evidence="2 3">KACC 16221</strain>
    </source>
</reference>
<organism evidence="2 3">
    <name type="scientific">Pedobacter kyungheensis</name>
    <dbReference type="NCBI Taxonomy" id="1069985"/>
    <lineage>
        <taxon>Bacteria</taxon>
        <taxon>Pseudomonadati</taxon>
        <taxon>Bacteroidota</taxon>
        <taxon>Sphingobacteriia</taxon>
        <taxon>Sphingobacteriales</taxon>
        <taxon>Sphingobacteriaceae</taxon>
        <taxon>Pedobacter</taxon>
    </lineage>
</organism>
<dbReference type="AlphaFoldDB" id="A0A0C1D7Y3"/>
<sequence length="174" mass="20463">MKTEIDFDDLNVFVRTKIPTNYYLKIFLFLFNTAAIIGLFWFAFSLQEEKPNVLPFLLPVGYFFTLGKYLLWNTFGQEFYIISTTHISYQHNYGFWTTKLKTAKYYAIDQFPSKENEGINLIFQDYTEEKLPIEVFSTALAISVSDSERIFNRLKEIKVDEFGEGVNFPKIFAN</sequence>
<feature type="transmembrane region" description="Helical" evidence="1">
    <location>
        <begin position="56"/>
        <end position="72"/>
    </location>
</feature>
<evidence type="ECO:0000313" key="2">
    <source>
        <dbReference type="EMBL" id="KIA93381.1"/>
    </source>
</evidence>
<dbReference type="RefSeq" id="WP_039476765.1">
    <property type="nucleotide sequence ID" value="NZ_JSYN01000015.1"/>
</dbReference>
<proteinExistence type="predicted"/>
<protein>
    <submittedName>
        <fullName evidence="2">Uncharacterized protein</fullName>
    </submittedName>
</protein>
<accession>A0A0C1D7Y3</accession>
<keyword evidence="1" id="KW-0472">Membrane</keyword>
<dbReference type="EMBL" id="JSYN01000015">
    <property type="protein sequence ID" value="KIA93381.1"/>
    <property type="molecule type" value="Genomic_DNA"/>
</dbReference>
<evidence type="ECO:0000313" key="3">
    <source>
        <dbReference type="Proteomes" id="UP000031246"/>
    </source>
</evidence>
<keyword evidence="1" id="KW-0812">Transmembrane</keyword>
<dbReference type="OrthoDB" id="671726at2"/>
<keyword evidence="1" id="KW-1133">Transmembrane helix</keyword>
<evidence type="ECO:0000256" key="1">
    <source>
        <dbReference type="SAM" id="Phobius"/>
    </source>
</evidence>